<dbReference type="NCBIfam" id="TIGR04398">
    <property type="entry name" value="SLAP_DUP"/>
    <property type="match status" value="2"/>
</dbReference>
<protein>
    <submittedName>
        <fullName evidence="1">SLAP domain-containing protein</fullName>
    </submittedName>
</protein>
<dbReference type="Proteomes" id="UP001565220">
    <property type="component" value="Unassembled WGS sequence"/>
</dbReference>
<reference evidence="1 2" key="1">
    <citation type="submission" date="2024-08" db="EMBL/GenBank/DDBJ databases">
        <title>Clostridium lapicellarii sp. nov., and Clostridium renhuaiense sp. nov., two species isolated from the mud in a fermentation cellar used for producing sauce-flavour Chinese liquors.</title>
        <authorList>
            <person name="Yang F."/>
            <person name="Wang H."/>
            <person name="Chen L.Q."/>
            <person name="Zhou N."/>
            <person name="Lu J.J."/>
            <person name="Pu X.X."/>
            <person name="Wan B."/>
            <person name="Wang L."/>
            <person name="Liu S.J."/>
        </authorList>
    </citation>
    <scope>NUCLEOTIDE SEQUENCE [LARGE SCALE GENOMIC DNA]</scope>
    <source>
        <strain evidence="1 2">MT-113</strain>
    </source>
</reference>
<keyword evidence="2" id="KW-1185">Reference proteome</keyword>
<evidence type="ECO:0000313" key="1">
    <source>
        <dbReference type="EMBL" id="MEY8764954.1"/>
    </source>
</evidence>
<dbReference type="EMBL" id="JBGFFE010000036">
    <property type="protein sequence ID" value="MEY8764954.1"/>
    <property type="molecule type" value="Genomic_DNA"/>
</dbReference>
<name>A0ABV4E1C4_9CLOT</name>
<accession>A0ABV4E1C4</accession>
<comment type="caution">
    <text evidence="1">The sequence shown here is derived from an EMBL/GenBank/DDBJ whole genome shotgun (WGS) entry which is preliminary data.</text>
</comment>
<gene>
    <name evidence="1" type="ORF">AB8S09_15130</name>
</gene>
<dbReference type="InterPro" id="IPR030910">
    <property type="entry name" value="SLAP_dom"/>
</dbReference>
<evidence type="ECO:0000313" key="2">
    <source>
        <dbReference type="Proteomes" id="UP001565220"/>
    </source>
</evidence>
<proteinExistence type="predicted"/>
<sequence>MKEKNSVKTKLSLLEKQDIIASDVQKEILNDEIAALPPIKENDINISTIYAFEDSENIETKVYFRNGLHRKVNFEYLPLSLLNSKGQVIGKKVFDLTGIGDLDYGVARPWKLLFEKSKVDMDKFSPKGCRVVFDGGLKAVKYAPITLDETSVEDGKYVPMFKTFMESLPKVQRESVAISKFKIAIQKPGKIIVTLLIRNGCRKSVKLDKLPITIRDEKNTVVASSNFDTKGLEVGPMKARVCNFIFGTNLNIDNTVVMDNWNVDFSPNVIRMS</sequence>
<dbReference type="RefSeq" id="WP_369869460.1">
    <property type="nucleotide sequence ID" value="NZ_JBGFFE010000036.1"/>
</dbReference>
<organism evidence="1 2">
    <name type="scientific">Clostridium lapidicellarium</name>
    <dbReference type="NCBI Taxonomy" id="3240931"/>
    <lineage>
        <taxon>Bacteria</taxon>
        <taxon>Bacillati</taxon>
        <taxon>Bacillota</taxon>
        <taxon>Clostridia</taxon>
        <taxon>Eubacteriales</taxon>
        <taxon>Clostridiaceae</taxon>
        <taxon>Clostridium</taxon>
    </lineage>
</organism>